<proteinExistence type="predicted"/>
<evidence type="ECO:0000313" key="1">
    <source>
        <dbReference type="EMBL" id="DAE00652.1"/>
    </source>
</evidence>
<sequence length="138" mass="15713">MTQATSLHRNVPPMLLKVGRRWTKMSRSNNIKSSKTMYQNLQGHGKSTKKKVEMQVEKMFSTRLDRLNEDLGTVIYHANKARKSIDKINALRKNGRNVEASLIESEVKKSLAALLRAVDKLPNDVVEATKRFESNGFN</sequence>
<organism evidence="1">
    <name type="scientific">Myoviridae sp. ctakU3</name>
    <dbReference type="NCBI Taxonomy" id="2825135"/>
    <lineage>
        <taxon>Viruses</taxon>
        <taxon>Duplodnaviria</taxon>
        <taxon>Heunggongvirae</taxon>
        <taxon>Uroviricota</taxon>
        <taxon>Caudoviricetes</taxon>
    </lineage>
</organism>
<protein>
    <submittedName>
        <fullName evidence="1">Uncharacterized protein</fullName>
    </submittedName>
</protein>
<reference evidence="1" key="1">
    <citation type="journal article" date="2021" name="Proc. Natl. Acad. Sci. U.S.A.">
        <title>A Catalog of Tens of Thousands of Viruses from Human Metagenomes Reveals Hidden Associations with Chronic Diseases.</title>
        <authorList>
            <person name="Tisza M.J."/>
            <person name="Buck C.B."/>
        </authorList>
    </citation>
    <scope>NUCLEOTIDE SEQUENCE</scope>
    <source>
        <strain evidence="1">CtakU3</strain>
    </source>
</reference>
<name>A0A8S5P342_9CAUD</name>
<accession>A0A8S5P342</accession>
<dbReference type="EMBL" id="BK015306">
    <property type="protein sequence ID" value="DAE00652.1"/>
    <property type="molecule type" value="Genomic_DNA"/>
</dbReference>